<keyword evidence="2" id="KW-1185">Reference proteome</keyword>
<protein>
    <submittedName>
        <fullName evidence="1">Uncharacterized protein</fullName>
    </submittedName>
</protein>
<evidence type="ECO:0000313" key="2">
    <source>
        <dbReference type="Proteomes" id="UP000289269"/>
    </source>
</evidence>
<proteinExistence type="predicted"/>
<organism evidence="1 2">
    <name type="scientific">Candidatus Chaera renei</name>
    <dbReference type="NCBI Taxonomy" id="2506947"/>
    <lineage>
        <taxon>Bacteria</taxon>
        <taxon>Candidatus Saccharimonadota</taxon>
        <taxon>Candidatus Saccharimonadia</taxon>
        <taxon>Candidatus Saccharimonadales</taxon>
        <taxon>Candidatus Saccharimonadaceae</taxon>
        <taxon>Candidatus Chaera</taxon>
    </lineage>
</organism>
<dbReference type="EMBL" id="SCKW01000007">
    <property type="protein sequence ID" value="RWZ79546.1"/>
    <property type="molecule type" value="Genomic_DNA"/>
</dbReference>
<comment type="caution">
    <text evidence="1">The sequence shown here is derived from an EMBL/GenBank/DDBJ whole genome shotgun (WGS) entry which is preliminary data.</text>
</comment>
<gene>
    <name evidence="1" type="ORF">EOT04_01040</name>
</gene>
<evidence type="ECO:0000313" key="1">
    <source>
        <dbReference type="EMBL" id="RWZ79546.1"/>
    </source>
</evidence>
<dbReference type="Proteomes" id="UP000289269">
    <property type="component" value="Unassembled WGS sequence"/>
</dbReference>
<reference evidence="1" key="1">
    <citation type="submission" date="2019-01" db="EMBL/GenBank/DDBJ databases">
        <title>Genomic signatures and co-occurrence patterns of the ultra-small Saccharimodia (Patescibacteria phylum) suggest a symbiotic lifestyle.</title>
        <authorList>
            <person name="Lemos L."/>
            <person name="Medeiros J."/>
            <person name="Andreote F."/>
            <person name="Fernandes G."/>
            <person name="Varani A."/>
            <person name="Oliveira G."/>
            <person name="Pylro V."/>
        </authorList>
    </citation>
    <scope>NUCLEOTIDE SEQUENCE [LARGE SCALE GENOMIC DNA]</scope>
    <source>
        <strain evidence="1">AMD01</strain>
    </source>
</reference>
<accession>A0A4Q0AJ40</accession>
<dbReference type="AlphaFoldDB" id="A0A4Q0AJ40"/>
<name>A0A4Q0AJ40_9BACT</name>
<sequence>MAESAHYPEFSESEEYLRDIRLENLRQFAYVVGEPHLRAATALECLSRYLQDDFGCDIREVNNLTENCLKINEQTYRGDAGELVALVRLAPLRLGCLVELAYPELQHGRFLASWYETASRTALTGTERHAGCLEWFADEWGCQISSICPVKTTRNLLLSDTLWLQDFDDDMYKLVSGQQLTAIGIARTKLEVAGRLHLVGGTEQESIWRHYRNYGRQN</sequence>